<protein>
    <recommendedName>
        <fullName evidence="5">HTH merR-type domain-containing protein</fullName>
    </recommendedName>
</protein>
<reference evidence="6" key="2">
    <citation type="submission" date="2020-09" db="EMBL/GenBank/DDBJ databases">
        <authorList>
            <person name="Sun Q."/>
            <person name="Zhou Y."/>
        </authorList>
    </citation>
    <scope>NUCLEOTIDE SEQUENCE</scope>
    <source>
        <strain evidence="6">CGMCC 1.15371</strain>
    </source>
</reference>
<dbReference type="PANTHER" id="PTHR30204:SF69">
    <property type="entry name" value="MERR-FAMILY TRANSCRIPTIONAL REGULATOR"/>
    <property type="match status" value="1"/>
</dbReference>
<dbReference type="PROSITE" id="PS00552">
    <property type="entry name" value="HTH_MERR_1"/>
    <property type="match status" value="1"/>
</dbReference>
<dbReference type="PRINTS" id="PR00040">
    <property type="entry name" value="HTHMERR"/>
</dbReference>
<evidence type="ECO:0000313" key="6">
    <source>
        <dbReference type="EMBL" id="GGE32637.1"/>
    </source>
</evidence>
<evidence type="ECO:0000256" key="4">
    <source>
        <dbReference type="ARBA" id="ARBA00023163"/>
    </source>
</evidence>
<evidence type="ECO:0000313" key="7">
    <source>
        <dbReference type="Proteomes" id="UP000628775"/>
    </source>
</evidence>
<feature type="domain" description="HTH merR-type" evidence="5">
    <location>
        <begin position="3"/>
        <end position="61"/>
    </location>
</feature>
<reference evidence="6" key="1">
    <citation type="journal article" date="2014" name="Int. J. Syst. Evol. Microbiol.">
        <title>Complete genome sequence of Corynebacterium casei LMG S-19264T (=DSM 44701T), isolated from a smear-ripened cheese.</title>
        <authorList>
            <consortium name="US DOE Joint Genome Institute (JGI-PGF)"/>
            <person name="Walter F."/>
            <person name="Albersmeier A."/>
            <person name="Kalinowski J."/>
            <person name="Ruckert C."/>
        </authorList>
    </citation>
    <scope>NUCLEOTIDE SEQUENCE</scope>
    <source>
        <strain evidence="6">CGMCC 1.15371</strain>
    </source>
</reference>
<keyword evidence="7" id="KW-1185">Reference proteome</keyword>
<evidence type="ECO:0000256" key="2">
    <source>
        <dbReference type="ARBA" id="ARBA00023015"/>
    </source>
</evidence>
<dbReference type="GO" id="GO:0003700">
    <property type="term" value="F:DNA-binding transcription factor activity"/>
    <property type="evidence" value="ECO:0007669"/>
    <property type="project" value="InterPro"/>
</dbReference>
<dbReference type="InterPro" id="IPR009061">
    <property type="entry name" value="DNA-bd_dom_put_sf"/>
</dbReference>
<dbReference type="Gene3D" id="1.10.1660.10">
    <property type="match status" value="1"/>
</dbReference>
<sequence length="86" mass="9957">MEKMLIGELARIADVTPRTIRHYEQLGLLGTVVQEANGYHYYNEESFERLQTVLALKQFGLLAQSVIDRFIWIDYTSCSGFCGWHD</sequence>
<dbReference type="InterPro" id="IPR000551">
    <property type="entry name" value="MerR-type_HTH_dom"/>
</dbReference>
<dbReference type="Pfam" id="PF13411">
    <property type="entry name" value="MerR_1"/>
    <property type="match status" value="1"/>
</dbReference>
<dbReference type="PANTHER" id="PTHR30204">
    <property type="entry name" value="REDOX-CYCLING DRUG-SENSING TRANSCRIPTIONAL ACTIVATOR SOXR"/>
    <property type="match status" value="1"/>
</dbReference>
<keyword evidence="2" id="KW-0805">Transcription regulation</keyword>
<keyword evidence="1" id="KW-0678">Repressor</keyword>
<accession>A0A8J2YG48</accession>
<name>A0A8J2YG48_9BACL</name>
<gene>
    <name evidence="6" type="ORF">GCM10011391_09120</name>
</gene>
<evidence type="ECO:0000256" key="1">
    <source>
        <dbReference type="ARBA" id="ARBA00022491"/>
    </source>
</evidence>
<evidence type="ECO:0000259" key="5">
    <source>
        <dbReference type="PROSITE" id="PS50937"/>
    </source>
</evidence>
<organism evidence="6 7">
    <name type="scientific">Pullulanibacillus camelliae</name>
    <dbReference type="NCBI Taxonomy" id="1707096"/>
    <lineage>
        <taxon>Bacteria</taxon>
        <taxon>Bacillati</taxon>
        <taxon>Bacillota</taxon>
        <taxon>Bacilli</taxon>
        <taxon>Bacillales</taxon>
        <taxon>Sporolactobacillaceae</taxon>
        <taxon>Pullulanibacillus</taxon>
    </lineage>
</organism>
<dbReference type="GO" id="GO:0003677">
    <property type="term" value="F:DNA binding"/>
    <property type="evidence" value="ECO:0007669"/>
    <property type="project" value="UniProtKB-KW"/>
</dbReference>
<dbReference type="PROSITE" id="PS50937">
    <property type="entry name" value="HTH_MERR_2"/>
    <property type="match status" value="1"/>
</dbReference>
<dbReference type="SUPFAM" id="SSF46955">
    <property type="entry name" value="Putative DNA-binding domain"/>
    <property type="match status" value="1"/>
</dbReference>
<keyword evidence="4" id="KW-0804">Transcription</keyword>
<dbReference type="InterPro" id="IPR047057">
    <property type="entry name" value="MerR_fam"/>
</dbReference>
<dbReference type="AlphaFoldDB" id="A0A8J2YG48"/>
<dbReference type="SMART" id="SM00422">
    <property type="entry name" value="HTH_MERR"/>
    <property type="match status" value="1"/>
</dbReference>
<evidence type="ECO:0000256" key="3">
    <source>
        <dbReference type="ARBA" id="ARBA00023125"/>
    </source>
</evidence>
<dbReference type="RefSeq" id="WP_229672313.1">
    <property type="nucleotide sequence ID" value="NZ_BMIR01000003.1"/>
</dbReference>
<comment type="caution">
    <text evidence="6">The sequence shown here is derived from an EMBL/GenBank/DDBJ whole genome shotgun (WGS) entry which is preliminary data.</text>
</comment>
<dbReference type="Proteomes" id="UP000628775">
    <property type="component" value="Unassembled WGS sequence"/>
</dbReference>
<dbReference type="EMBL" id="BMIR01000003">
    <property type="protein sequence ID" value="GGE32637.1"/>
    <property type="molecule type" value="Genomic_DNA"/>
</dbReference>
<keyword evidence="3" id="KW-0238">DNA-binding</keyword>
<proteinExistence type="predicted"/>